<organism evidence="2 3">
    <name type="scientific">Acrasis kona</name>
    <dbReference type="NCBI Taxonomy" id="1008807"/>
    <lineage>
        <taxon>Eukaryota</taxon>
        <taxon>Discoba</taxon>
        <taxon>Heterolobosea</taxon>
        <taxon>Tetramitia</taxon>
        <taxon>Eutetramitia</taxon>
        <taxon>Acrasidae</taxon>
        <taxon>Acrasis</taxon>
    </lineage>
</organism>
<evidence type="ECO:0000313" key="3">
    <source>
        <dbReference type="Proteomes" id="UP001431209"/>
    </source>
</evidence>
<keyword evidence="3" id="KW-1185">Reference proteome</keyword>
<name>A0AAW2ZJP2_9EUKA</name>
<accession>A0AAW2ZJP2</accession>
<feature type="transmembrane region" description="Helical" evidence="1">
    <location>
        <begin position="43"/>
        <end position="62"/>
    </location>
</feature>
<evidence type="ECO:0000256" key="1">
    <source>
        <dbReference type="SAM" id="Phobius"/>
    </source>
</evidence>
<sequence length="455" mass="53070">MPTPTTRLHNRPSINYGSKRTLLERYRGNKIRKIFESFFDSRLFYVITLLLTFVAFGISLATRNFYFRGAALSQCYNTSQITPNCFDKPECYNQTILTSCYVNHYYRPEDAKNLMHKMETQTHLSKVYTGFLVYFVIETIVRFVMSPSNEFDAIYDMFIIVCDCVVSFRAMTGSDSFIYFGIALPIRIGLFIADVEVLRPTFYKLSLSFPKLIYFGLLFFSLMYFFCIPTFLLFSSENNPDCIACIKYFPDLQKTFTTMLQVAMWANWGEVVDALLAENSFPDILIICYFVAFASSTTFVLFNVFYAVICEIILDYSNPNFNKVPKNASNSFWNRVVLEILFQFFEIMLSNEDQKKIENEELSTSEKLRLISSAIKRYFRNFTTNIKKMWEQQEMSDEDDEIDTVNNNINLYGTAQDDHQVQDQDVKAIASQMSEVINLLKSMEKRIDAIEKKMM</sequence>
<feature type="transmembrane region" description="Helical" evidence="1">
    <location>
        <begin position="127"/>
        <end position="145"/>
    </location>
</feature>
<keyword evidence="1" id="KW-0472">Membrane</keyword>
<feature type="transmembrane region" description="Helical" evidence="1">
    <location>
        <begin position="284"/>
        <end position="309"/>
    </location>
</feature>
<dbReference type="Gene3D" id="1.10.287.70">
    <property type="match status" value="1"/>
</dbReference>
<keyword evidence="1" id="KW-0812">Transmembrane</keyword>
<protein>
    <recommendedName>
        <fullName evidence="4">Ion transport domain-containing protein</fullName>
    </recommendedName>
</protein>
<dbReference type="EMBL" id="JAOPGA020001493">
    <property type="protein sequence ID" value="KAL0488931.1"/>
    <property type="molecule type" value="Genomic_DNA"/>
</dbReference>
<evidence type="ECO:0008006" key="4">
    <source>
        <dbReference type="Google" id="ProtNLM"/>
    </source>
</evidence>
<evidence type="ECO:0000313" key="2">
    <source>
        <dbReference type="EMBL" id="KAL0488931.1"/>
    </source>
</evidence>
<dbReference type="Proteomes" id="UP001431209">
    <property type="component" value="Unassembled WGS sequence"/>
</dbReference>
<proteinExistence type="predicted"/>
<keyword evidence="1" id="KW-1133">Transmembrane helix</keyword>
<feature type="transmembrane region" description="Helical" evidence="1">
    <location>
        <begin position="213"/>
        <end position="234"/>
    </location>
</feature>
<gene>
    <name evidence="2" type="ORF">AKO1_009093</name>
</gene>
<feature type="transmembrane region" description="Helical" evidence="1">
    <location>
        <begin position="177"/>
        <end position="193"/>
    </location>
</feature>
<comment type="caution">
    <text evidence="2">The sequence shown here is derived from an EMBL/GenBank/DDBJ whole genome shotgun (WGS) entry which is preliminary data.</text>
</comment>
<reference evidence="2 3" key="1">
    <citation type="submission" date="2024-03" db="EMBL/GenBank/DDBJ databases">
        <title>The Acrasis kona genome and developmental transcriptomes reveal deep origins of eukaryotic multicellular pathways.</title>
        <authorList>
            <person name="Sheikh S."/>
            <person name="Fu C.-J."/>
            <person name="Brown M.W."/>
            <person name="Baldauf S.L."/>
        </authorList>
    </citation>
    <scope>NUCLEOTIDE SEQUENCE [LARGE SCALE GENOMIC DNA]</scope>
    <source>
        <strain evidence="2 3">ATCC MYA-3509</strain>
    </source>
</reference>
<dbReference type="AlphaFoldDB" id="A0AAW2ZJP2"/>